<evidence type="ECO:0000313" key="1">
    <source>
        <dbReference type="EMBL" id="KAG8067826.1"/>
    </source>
</evidence>
<evidence type="ECO:0000313" key="2">
    <source>
        <dbReference type="Proteomes" id="UP000729402"/>
    </source>
</evidence>
<dbReference type="AlphaFoldDB" id="A0A8J5S3Z4"/>
<name>A0A8J5S3Z4_ZIZPA</name>
<dbReference type="Proteomes" id="UP000729402">
    <property type="component" value="Unassembled WGS sequence"/>
</dbReference>
<gene>
    <name evidence="1" type="ORF">GUJ93_ZPchr0005g15182</name>
</gene>
<accession>A0A8J5S3Z4</accession>
<sequence>MSAAGAADGATDESVLVARCADAEAAGLLGVPAVAAVAGVAGRKARASSSGLARRGSRLRRAGHGAVELSPLSRRRRIHLVGARRRRPAVGTAGPCVRACVELGEA</sequence>
<reference evidence="1" key="1">
    <citation type="journal article" date="2021" name="bioRxiv">
        <title>Whole Genome Assembly and Annotation of Northern Wild Rice, Zizania palustris L., Supports a Whole Genome Duplication in the Zizania Genus.</title>
        <authorList>
            <person name="Haas M."/>
            <person name="Kono T."/>
            <person name="Macchietto M."/>
            <person name="Millas R."/>
            <person name="McGilp L."/>
            <person name="Shao M."/>
            <person name="Duquette J."/>
            <person name="Hirsch C.N."/>
            <person name="Kimball J."/>
        </authorList>
    </citation>
    <scope>NUCLEOTIDE SEQUENCE</scope>
    <source>
        <tissue evidence="1">Fresh leaf tissue</tissue>
    </source>
</reference>
<dbReference type="EMBL" id="JAAALK010000284">
    <property type="protein sequence ID" value="KAG8067826.1"/>
    <property type="molecule type" value="Genomic_DNA"/>
</dbReference>
<proteinExistence type="predicted"/>
<comment type="caution">
    <text evidence="1">The sequence shown here is derived from an EMBL/GenBank/DDBJ whole genome shotgun (WGS) entry which is preliminary data.</text>
</comment>
<keyword evidence="2" id="KW-1185">Reference proteome</keyword>
<organism evidence="1 2">
    <name type="scientific">Zizania palustris</name>
    <name type="common">Northern wild rice</name>
    <dbReference type="NCBI Taxonomy" id="103762"/>
    <lineage>
        <taxon>Eukaryota</taxon>
        <taxon>Viridiplantae</taxon>
        <taxon>Streptophyta</taxon>
        <taxon>Embryophyta</taxon>
        <taxon>Tracheophyta</taxon>
        <taxon>Spermatophyta</taxon>
        <taxon>Magnoliopsida</taxon>
        <taxon>Liliopsida</taxon>
        <taxon>Poales</taxon>
        <taxon>Poaceae</taxon>
        <taxon>BOP clade</taxon>
        <taxon>Oryzoideae</taxon>
        <taxon>Oryzeae</taxon>
        <taxon>Zizaniinae</taxon>
        <taxon>Zizania</taxon>
    </lineage>
</organism>
<protein>
    <submittedName>
        <fullName evidence="1">Uncharacterized protein</fullName>
    </submittedName>
</protein>
<reference evidence="1" key="2">
    <citation type="submission" date="2021-02" db="EMBL/GenBank/DDBJ databases">
        <authorList>
            <person name="Kimball J.A."/>
            <person name="Haas M.W."/>
            <person name="Macchietto M."/>
            <person name="Kono T."/>
            <person name="Duquette J."/>
            <person name="Shao M."/>
        </authorList>
    </citation>
    <scope>NUCLEOTIDE SEQUENCE</scope>
    <source>
        <tissue evidence="1">Fresh leaf tissue</tissue>
    </source>
</reference>